<gene>
    <name evidence="1" type="ORF">PHPALM_8876</name>
</gene>
<accession>A0A2P4Y8R9</accession>
<organism evidence="1 2">
    <name type="scientific">Phytophthora palmivora</name>
    <dbReference type="NCBI Taxonomy" id="4796"/>
    <lineage>
        <taxon>Eukaryota</taxon>
        <taxon>Sar</taxon>
        <taxon>Stramenopiles</taxon>
        <taxon>Oomycota</taxon>
        <taxon>Peronosporomycetes</taxon>
        <taxon>Peronosporales</taxon>
        <taxon>Peronosporaceae</taxon>
        <taxon>Phytophthora</taxon>
    </lineage>
</organism>
<evidence type="ECO:0000313" key="2">
    <source>
        <dbReference type="Proteomes" id="UP000237271"/>
    </source>
</evidence>
<name>A0A2P4Y8R9_9STRA</name>
<comment type="caution">
    <text evidence="1">The sequence shown here is derived from an EMBL/GenBank/DDBJ whole genome shotgun (WGS) entry which is preliminary data.</text>
</comment>
<dbReference type="EMBL" id="NCKW01004914">
    <property type="protein sequence ID" value="POM74198.1"/>
    <property type="molecule type" value="Genomic_DNA"/>
</dbReference>
<keyword evidence="2" id="KW-1185">Reference proteome</keyword>
<proteinExistence type="predicted"/>
<dbReference type="AlphaFoldDB" id="A0A2P4Y8R9"/>
<dbReference type="Proteomes" id="UP000237271">
    <property type="component" value="Unassembled WGS sequence"/>
</dbReference>
<reference evidence="1 2" key="1">
    <citation type="journal article" date="2017" name="Genome Biol. Evol.">
        <title>Phytophthora megakarya and P. palmivora, closely related causal agents of cacao black pod rot, underwent increases in genome sizes and gene numbers by different mechanisms.</title>
        <authorList>
            <person name="Ali S.S."/>
            <person name="Shao J."/>
            <person name="Lary D.J."/>
            <person name="Kronmiller B."/>
            <person name="Shen D."/>
            <person name="Strem M.D."/>
            <person name="Amoako-Attah I."/>
            <person name="Akrofi A.Y."/>
            <person name="Begoude B.A."/>
            <person name="Ten Hoopen G.M."/>
            <person name="Coulibaly K."/>
            <person name="Kebe B.I."/>
            <person name="Melnick R.L."/>
            <person name="Guiltinan M.J."/>
            <person name="Tyler B.M."/>
            <person name="Meinhardt L.W."/>
            <person name="Bailey B.A."/>
        </authorList>
    </citation>
    <scope>NUCLEOTIDE SEQUENCE [LARGE SCALE GENOMIC DNA]</scope>
    <source>
        <strain evidence="2">sbr112.9</strain>
    </source>
</reference>
<sequence>MRKPNQVGWRSLCGDNIISIGGNVEDLHETNNCASLNNIPVKETFTIQELMIFLGILFCMEITVKLLNLLKVTGGKYIDFGRHLIVYNPRKPTGYHFKMYMLRCASAWVAVNFISGDYCHGVSVEHHMLVVSFCDGNIVRVVSNITMLVVHLAGACNFVRTTQGRTQESR</sequence>
<evidence type="ECO:0000313" key="1">
    <source>
        <dbReference type="EMBL" id="POM74198.1"/>
    </source>
</evidence>
<protein>
    <submittedName>
        <fullName evidence="1">Transposase putative</fullName>
    </submittedName>
</protein>